<keyword evidence="3 5" id="KW-0808">Transferase</keyword>
<evidence type="ECO:0000256" key="1">
    <source>
        <dbReference type="ARBA" id="ARBA00010396"/>
    </source>
</evidence>
<evidence type="ECO:0000256" key="3">
    <source>
        <dbReference type="ARBA" id="ARBA00022679"/>
    </source>
</evidence>
<accession>A0A3B1DJL8</accession>
<dbReference type="GO" id="GO:0070475">
    <property type="term" value="P:rRNA base methylation"/>
    <property type="evidence" value="ECO:0007669"/>
    <property type="project" value="TreeGrafter"/>
</dbReference>
<dbReference type="Pfam" id="PF01795">
    <property type="entry name" value="Methyltransf_5"/>
    <property type="match status" value="1"/>
</dbReference>
<dbReference type="InterPro" id="IPR029063">
    <property type="entry name" value="SAM-dependent_MTases_sf"/>
</dbReference>
<dbReference type="SUPFAM" id="SSF81799">
    <property type="entry name" value="Putative methyltransferase TM0872, insert domain"/>
    <property type="match status" value="1"/>
</dbReference>
<feature type="non-terminal residue" evidence="5">
    <location>
        <position position="310"/>
    </location>
</feature>
<keyword evidence="4" id="KW-0949">S-adenosyl-L-methionine</keyword>
<dbReference type="PIRSF" id="PIRSF004486">
    <property type="entry name" value="MraW"/>
    <property type="match status" value="1"/>
</dbReference>
<keyword evidence="2 5" id="KW-0489">Methyltransferase</keyword>
<dbReference type="SUPFAM" id="SSF53335">
    <property type="entry name" value="S-adenosyl-L-methionine-dependent methyltransferases"/>
    <property type="match status" value="1"/>
</dbReference>
<evidence type="ECO:0000256" key="4">
    <source>
        <dbReference type="ARBA" id="ARBA00022691"/>
    </source>
</evidence>
<protein>
    <submittedName>
        <fullName evidence="5">16S rRNA (Cytosine(1402)-N(4))-methyltransferase</fullName>
        <ecNumber evidence="5">2.1.1.199</ecNumber>
    </submittedName>
</protein>
<dbReference type="Gene3D" id="3.40.50.150">
    <property type="entry name" value="Vaccinia Virus protein VP39"/>
    <property type="match status" value="1"/>
</dbReference>
<dbReference type="HAMAP" id="MF_01007">
    <property type="entry name" value="16SrRNA_methyltr_H"/>
    <property type="match status" value="1"/>
</dbReference>
<dbReference type="Gene3D" id="1.10.150.170">
    <property type="entry name" value="Putative methyltransferase TM0872, insert domain"/>
    <property type="match status" value="1"/>
</dbReference>
<comment type="similarity">
    <text evidence="1">Belongs to the methyltransferase superfamily. RsmH family.</text>
</comment>
<dbReference type="EC" id="2.1.1.199" evidence="5"/>
<name>A0A3B1DJL8_9ZZZZ</name>
<organism evidence="5">
    <name type="scientific">hydrothermal vent metagenome</name>
    <dbReference type="NCBI Taxonomy" id="652676"/>
    <lineage>
        <taxon>unclassified sequences</taxon>
        <taxon>metagenomes</taxon>
        <taxon>ecological metagenomes</taxon>
    </lineage>
</organism>
<dbReference type="InterPro" id="IPR023397">
    <property type="entry name" value="SAM-dep_MeTrfase_MraW_recog"/>
</dbReference>
<dbReference type="InterPro" id="IPR002903">
    <property type="entry name" value="RsmH"/>
</dbReference>
<gene>
    <name evidence="5" type="ORF">MNBD_PLANCTO03-1868</name>
</gene>
<dbReference type="GO" id="GO:0071424">
    <property type="term" value="F:rRNA (cytosine-N4-)-methyltransferase activity"/>
    <property type="evidence" value="ECO:0007669"/>
    <property type="project" value="TreeGrafter"/>
</dbReference>
<dbReference type="PANTHER" id="PTHR11265:SF0">
    <property type="entry name" value="12S RRNA N4-METHYLCYTIDINE METHYLTRANSFERASE"/>
    <property type="match status" value="1"/>
</dbReference>
<proteinExistence type="inferred from homology"/>
<sequence>MTKRLHIPVLLEEILDRLDPKPGETFVDCTAGLGGHAAAVGARLAPGGRIVLNDADAGNLERAAGRVAAEAPGVEVRPIHGNFASLPRRLVAEGVQADAVLADLGFASNQMDDPERGFAFSRDGPLDMRLDPAGATTAADLVATLPEAELVRILREYGEEKAARPIARKIIAARQEGPIATTAQLAAMVRRVVRTGGGIDPATRTFQALRIAVNDELGSLEGLLAAVQRGARMHGWLAAGARVAIVSFHSLEDRMVKRAFGALVRDGLAEPIGRQPTVADEAEISSNPRSRSAKLRAIRLIETGKAQPPG</sequence>
<dbReference type="PANTHER" id="PTHR11265">
    <property type="entry name" value="S-ADENOSYL-METHYLTRANSFERASE MRAW"/>
    <property type="match status" value="1"/>
</dbReference>
<dbReference type="AlphaFoldDB" id="A0A3B1DJL8"/>
<dbReference type="EMBL" id="UOGK01000729">
    <property type="protein sequence ID" value="VAX42629.1"/>
    <property type="molecule type" value="Genomic_DNA"/>
</dbReference>
<dbReference type="NCBIfam" id="TIGR00006">
    <property type="entry name" value="16S rRNA (cytosine(1402)-N(4))-methyltransferase RsmH"/>
    <property type="match status" value="1"/>
</dbReference>
<reference evidence="5" key="1">
    <citation type="submission" date="2018-06" db="EMBL/GenBank/DDBJ databases">
        <authorList>
            <person name="Zhirakovskaya E."/>
        </authorList>
    </citation>
    <scope>NUCLEOTIDE SEQUENCE</scope>
</reference>
<dbReference type="GO" id="GO:0005737">
    <property type="term" value="C:cytoplasm"/>
    <property type="evidence" value="ECO:0007669"/>
    <property type="project" value="TreeGrafter"/>
</dbReference>
<evidence type="ECO:0000313" key="5">
    <source>
        <dbReference type="EMBL" id="VAX42629.1"/>
    </source>
</evidence>
<evidence type="ECO:0000256" key="2">
    <source>
        <dbReference type="ARBA" id="ARBA00022603"/>
    </source>
</evidence>